<feature type="compositionally biased region" description="Polar residues" evidence="1">
    <location>
        <begin position="9"/>
        <end position="23"/>
    </location>
</feature>
<evidence type="ECO:0000256" key="1">
    <source>
        <dbReference type="SAM" id="MobiDB-lite"/>
    </source>
</evidence>
<keyword evidence="3" id="KW-1185">Reference proteome</keyword>
<dbReference type="Proteomes" id="UP001164929">
    <property type="component" value="Chromosome 1"/>
</dbReference>
<evidence type="ECO:0000313" key="2">
    <source>
        <dbReference type="EMBL" id="KAJ7011982.1"/>
    </source>
</evidence>
<organism evidence="2 3">
    <name type="scientific">Populus alba x Populus x berolinensis</name>
    <dbReference type="NCBI Taxonomy" id="444605"/>
    <lineage>
        <taxon>Eukaryota</taxon>
        <taxon>Viridiplantae</taxon>
        <taxon>Streptophyta</taxon>
        <taxon>Embryophyta</taxon>
        <taxon>Tracheophyta</taxon>
        <taxon>Spermatophyta</taxon>
        <taxon>Magnoliopsida</taxon>
        <taxon>eudicotyledons</taxon>
        <taxon>Gunneridae</taxon>
        <taxon>Pentapetalae</taxon>
        <taxon>rosids</taxon>
        <taxon>fabids</taxon>
        <taxon>Malpighiales</taxon>
        <taxon>Salicaceae</taxon>
        <taxon>Saliceae</taxon>
        <taxon>Populus</taxon>
    </lineage>
</organism>
<dbReference type="AlphaFoldDB" id="A0AAD6RPV6"/>
<gene>
    <name evidence="2" type="ORF">NC653_002161</name>
</gene>
<sequence>MMKLKAKSTAIQSGQGDFKLQSK</sequence>
<comment type="caution">
    <text evidence="2">The sequence shown here is derived from an EMBL/GenBank/DDBJ whole genome shotgun (WGS) entry which is preliminary data.</text>
</comment>
<proteinExistence type="predicted"/>
<dbReference type="EMBL" id="JAQIZT010000001">
    <property type="protein sequence ID" value="KAJ7011982.1"/>
    <property type="molecule type" value="Genomic_DNA"/>
</dbReference>
<accession>A0AAD6RPV6</accession>
<protein>
    <submittedName>
        <fullName evidence="2">Uncharacterized protein</fullName>
    </submittedName>
</protein>
<name>A0AAD6RPV6_9ROSI</name>
<feature type="region of interest" description="Disordered" evidence="1">
    <location>
        <begin position="1"/>
        <end position="23"/>
    </location>
</feature>
<reference evidence="2 3" key="1">
    <citation type="journal article" date="2023" name="Mol. Ecol. Resour.">
        <title>Chromosome-level genome assembly of a triploid poplar Populus alba 'Berolinensis'.</title>
        <authorList>
            <person name="Chen S."/>
            <person name="Yu Y."/>
            <person name="Wang X."/>
            <person name="Wang S."/>
            <person name="Zhang T."/>
            <person name="Zhou Y."/>
            <person name="He R."/>
            <person name="Meng N."/>
            <person name="Wang Y."/>
            <person name="Liu W."/>
            <person name="Liu Z."/>
            <person name="Liu J."/>
            <person name="Guo Q."/>
            <person name="Huang H."/>
            <person name="Sederoff R.R."/>
            <person name="Wang G."/>
            <person name="Qu G."/>
            <person name="Chen S."/>
        </authorList>
    </citation>
    <scope>NUCLEOTIDE SEQUENCE [LARGE SCALE GENOMIC DNA]</scope>
    <source>
        <strain evidence="2">SC-2020</strain>
    </source>
</reference>
<evidence type="ECO:0000313" key="3">
    <source>
        <dbReference type="Proteomes" id="UP001164929"/>
    </source>
</evidence>